<dbReference type="Pfam" id="PF00171">
    <property type="entry name" value="Aldedh"/>
    <property type="match status" value="2"/>
</dbReference>
<dbReference type="AlphaFoldDB" id="A0A3Q1F7X1"/>
<dbReference type="FunFam" id="3.40.605.10:FF:000050">
    <property type="entry name" value="Aldehyde dehydrogenase, mitochondrial"/>
    <property type="match status" value="1"/>
</dbReference>
<feature type="domain" description="Aldehyde dehydrogenase" evidence="4">
    <location>
        <begin position="34"/>
        <end position="228"/>
    </location>
</feature>
<keyword evidence="6" id="KW-1185">Reference proteome</keyword>
<protein>
    <submittedName>
        <fullName evidence="5">Aldehyde dehydrogenase 1 family, member L2</fullName>
    </submittedName>
</protein>
<feature type="active site" evidence="2">
    <location>
        <position position="239"/>
    </location>
</feature>
<dbReference type="Proteomes" id="UP000257200">
    <property type="component" value="Unplaced"/>
</dbReference>
<dbReference type="Gene3D" id="3.40.605.10">
    <property type="entry name" value="Aldehyde Dehydrogenase, Chain A, domain 1"/>
    <property type="match status" value="2"/>
</dbReference>
<evidence type="ECO:0000313" key="6">
    <source>
        <dbReference type="Proteomes" id="UP000257200"/>
    </source>
</evidence>
<dbReference type="GeneTree" id="ENSGT00940000158018"/>
<dbReference type="PROSITE" id="PS00687">
    <property type="entry name" value="ALDEHYDE_DEHYDR_GLU"/>
    <property type="match status" value="1"/>
</dbReference>
<feature type="domain" description="Aldehyde dehydrogenase" evidence="4">
    <location>
        <begin position="231"/>
        <end position="452"/>
    </location>
</feature>
<name>A0A3Q1F7X1_9TELE</name>
<comment type="similarity">
    <text evidence="3">Belongs to the aldehyde dehydrogenase family.</text>
</comment>
<dbReference type="InterPro" id="IPR016161">
    <property type="entry name" value="Ald_DH/histidinol_DH"/>
</dbReference>
<dbReference type="Ensembl" id="ENSAPOT00000032247.1">
    <property type="protein sequence ID" value="ENSAPOP00000013048.1"/>
    <property type="gene ID" value="ENSAPOG00000000452.1"/>
</dbReference>
<dbReference type="SUPFAM" id="SSF53720">
    <property type="entry name" value="ALDH-like"/>
    <property type="match status" value="1"/>
</dbReference>
<evidence type="ECO:0000259" key="4">
    <source>
        <dbReference type="Pfam" id="PF00171"/>
    </source>
</evidence>
<organism evidence="5 6">
    <name type="scientific">Acanthochromis polyacanthus</name>
    <name type="common">spiny chromis</name>
    <dbReference type="NCBI Taxonomy" id="80966"/>
    <lineage>
        <taxon>Eukaryota</taxon>
        <taxon>Metazoa</taxon>
        <taxon>Chordata</taxon>
        <taxon>Craniata</taxon>
        <taxon>Vertebrata</taxon>
        <taxon>Euteleostomi</taxon>
        <taxon>Actinopterygii</taxon>
        <taxon>Neopterygii</taxon>
        <taxon>Teleostei</taxon>
        <taxon>Neoteleostei</taxon>
        <taxon>Acanthomorphata</taxon>
        <taxon>Ovalentaria</taxon>
        <taxon>Pomacentridae</taxon>
        <taxon>Acanthochromis</taxon>
    </lineage>
</organism>
<evidence type="ECO:0000256" key="2">
    <source>
        <dbReference type="PROSITE-ProRule" id="PRU10007"/>
    </source>
</evidence>
<dbReference type="InterPro" id="IPR016160">
    <property type="entry name" value="Ald_DH_CS_CYS"/>
</dbReference>
<dbReference type="FunFam" id="3.40.309.10:FF:000008">
    <property type="entry name" value="Cytosolic 10-formyltetrahydrofolate dehydrogenase"/>
    <property type="match status" value="1"/>
</dbReference>
<dbReference type="InterPro" id="IPR016162">
    <property type="entry name" value="Ald_DH_N"/>
</dbReference>
<dbReference type="PANTHER" id="PTHR11699">
    <property type="entry name" value="ALDEHYDE DEHYDROGENASE-RELATED"/>
    <property type="match status" value="1"/>
</dbReference>
<evidence type="ECO:0000256" key="3">
    <source>
        <dbReference type="RuleBase" id="RU003345"/>
    </source>
</evidence>
<dbReference type="InterPro" id="IPR016163">
    <property type="entry name" value="Ald_DH_C"/>
</dbReference>
<reference evidence="5" key="1">
    <citation type="submission" date="2025-08" db="UniProtKB">
        <authorList>
            <consortium name="Ensembl"/>
        </authorList>
    </citation>
    <scope>IDENTIFICATION</scope>
</reference>
<keyword evidence="1 3" id="KW-0560">Oxidoreductase</keyword>
<evidence type="ECO:0000313" key="5">
    <source>
        <dbReference type="Ensembl" id="ENSAPOP00000013048.1"/>
    </source>
</evidence>
<dbReference type="InterPro" id="IPR029510">
    <property type="entry name" value="Ald_DH_CS_GLU"/>
</dbReference>
<evidence type="ECO:0000256" key="1">
    <source>
        <dbReference type="ARBA" id="ARBA00023002"/>
    </source>
</evidence>
<dbReference type="GO" id="GO:0016620">
    <property type="term" value="F:oxidoreductase activity, acting on the aldehyde or oxo group of donors, NAD or NADP as acceptor"/>
    <property type="evidence" value="ECO:0007669"/>
    <property type="project" value="InterPro"/>
</dbReference>
<dbReference type="InterPro" id="IPR015590">
    <property type="entry name" value="Aldehyde_DH_dom"/>
</dbReference>
<dbReference type="PROSITE" id="PS00070">
    <property type="entry name" value="ALDEHYDE_DEHYDR_CYS"/>
    <property type="match status" value="1"/>
</dbReference>
<proteinExistence type="inferred from homology"/>
<reference evidence="5" key="2">
    <citation type="submission" date="2025-09" db="UniProtKB">
        <authorList>
            <consortium name="Ensembl"/>
        </authorList>
    </citation>
    <scope>IDENTIFICATION</scope>
</reference>
<accession>A0A3Q1F7X1</accession>
<sequence>LLEAVFSYPATKDVNNMTVKMPYQCFINGSFEDAENDKTYDTINPTDGSVICKVSYTSVGDVDRAVAAAKEAYENGPWGRMNPRDRGSLLYKLADLMEEHQEELATIESIDSGAVYTLALKTHVGMSIQTFRYFAGWCDKIQGKTIPINQARPNRNLTFTKKEPLGVCAIVIPWNYPLMMLAWKSAACLAAGNTLVLKPAQVTPLTALKFAELSVKAGIPKGVINIFCAVSNLKKVSLELGGKSPLIIFSDCDMDKALRMGMSSVYFNKGENCIAAGRLFVEESIHDEYISRVVEEIKKMKIGDPLDRSTDHGPQNHKAHLDKLLEYCEIGLKEGATLVYGGKQVDRPGFFMEPTVFTDVEDHMFIAKEESFGPIMVVSKFRNGDVDGVLQRANDTEYGLASGVFTRDINKAMYVSERLEAGTVFVNTYNKTDVASPFGGFKQSGFGKDLGDCSIGLSAVTPAKDQTVKQYSM</sequence>
<dbReference type="Gene3D" id="3.40.309.10">
    <property type="entry name" value="Aldehyde Dehydrogenase, Chain A, domain 2"/>
    <property type="match status" value="1"/>
</dbReference>